<dbReference type="AlphaFoldDB" id="A0A9Q8PKS3"/>
<dbReference type="GeneID" id="71993247"/>
<name>A0A9Q8PKS3_PASFU</name>
<dbReference type="KEGG" id="ffu:CLAFUR5_13369"/>
<dbReference type="RefSeq" id="XP_047768654.1">
    <property type="nucleotide sequence ID" value="XM_047912517.1"/>
</dbReference>
<keyword evidence="2" id="KW-1185">Reference proteome</keyword>
<evidence type="ECO:0000313" key="2">
    <source>
        <dbReference type="Proteomes" id="UP000756132"/>
    </source>
</evidence>
<organism evidence="1 2">
    <name type="scientific">Passalora fulva</name>
    <name type="common">Tomato leaf mold</name>
    <name type="synonym">Cladosporium fulvum</name>
    <dbReference type="NCBI Taxonomy" id="5499"/>
    <lineage>
        <taxon>Eukaryota</taxon>
        <taxon>Fungi</taxon>
        <taxon>Dikarya</taxon>
        <taxon>Ascomycota</taxon>
        <taxon>Pezizomycotina</taxon>
        <taxon>Dothideomycetes</taxon>
        <taxon>Dothideomycetidae</taxon>
        <taxon>Mycosphaerellales</taxon>
        <taxon>Mycosphaerellaceae</taxon>
        <taxon>Fulvia</taxon>
    </lineage>
</organism>
<reference evidence="1" key="2">
    <citation type="journal article" date="2022" name="Microb. Genom.">
        <title>A chromosome-scale genome assembly of the tomato pathogen Cladosporium fulvum reveals a compartmentalized genome architecture and the presence of a dispensable chromosome.</title>
        <authorList>
            <person name="Zaccaron A.Z."/>
            <person name="Chen L.H."/>
            <person name="Samaras A."/>
            <person name="Stergiopoulos I."/>
        </authorList>
    </citation>
    <scope>NUCLEOTIDE SEQUENCE</scope>
    <source>
        <strain evidence="1">Race5_Kim</strain>
    </source>
</reference>
<dbReference type="OMA" id="HAAYDIC"/>
<dbReference type="Proteomes" id="UP000756132">
    <property type="component" value="Chromosome 12"/>
</dbReference>
<evidence type="ECO:0000313" key="1">
    <source>
        <dbReference type="EMBL" id="UJO24288.1"/>
    </source>
</evidence>
<gene>
    <name evidence="1" type="ORF">CLAFUR5_13369</name>
</gene>
<protein>
    <recommendedName>
        <fullName evidence="3">F-box domain-containing protein</fullName>
    </recommendedName>
</protein>
<dbReference type="EMBL" id="CP090174">
    <property type="protein sequence ID" value="UJO24288.1"/>
    <property type="molecule type" value="Genomic_DNA"/>
</dbReference>
<evidence type="ECO:0008006" key="3">
    <source>
        <dbReference type="Google" id="ProtNLM"/>
    </source>
</evidence>
<proteinExistence type="predicted"/>
<dbReference type="OrthoDB" id="10575109at2759"/>
<accession>A0A9Q8PKS3</accession>
<sequence>MTRQTAVSLAGTEANLSFSPLAALPTEIVSTIASYLTHQTPSDHAAYDICRLRASCRALQEKTLPAFSKRFFHTLDFNTASGEHGGGLDMLLYFLTFEDVASAVKTLRIHCNLMETADHTYEQGLFSRVLSKLPKGLTLDIEILWSGDTSYNHYTSSNLKYVTACVRELTLSHLRIAAIRLHSIALDVTSLQELILAQKDNIASLEFESTIVIGGTWDRILRACQTCPALSSLYTGDLNCFERAIPNNVRERLDKNIHVFCLGERVAKAVRNPATRKIETYSIHRYRAWGMGGEAIELLLKAIVK</sequence>
<reference evidence="1" key="1">
    <citation type="submission" date="2021-12" db="EMBL/GenBank/DDBJ databases">
        <authorList>
            <person name="Zaccaron A."/>
            <person name="Stergiopoulos I."/>
        </authorList>
    </citation>
    <scope>NUCLEOTIDE SEQUENCE</scope>
    <source>
        <strain evidence="1">Race5_Kim</strain>
    </source>
</reference>